<evidence type="ECO:0000313" key="9">
    <source>
        <dbReference type="EMBL" id="RAL23976.1"/>
    </source>
</evidence>
<dbReference type="OrthoDB" id="9811471at2"/>
<dbReference type="GO" id="GO:0030956">
    <property type="term" value="C:glutamyl-tRNA(Gln) amidotransferase complex"/>
    <property type="evidence" value="ECO:0007669"/>
    <property type="project" value="InterPro"/>
</dbReference>
<keyword evidence="4 7" id="KW-0067">ATP-binding</keyword>
<dbReference type="GO" id="GO:0006412">
    <property type="term" value="P:translation"/>
    <property type="evidence" value="ECO:0007669"/>
    <property type="project" value="UniProtKB-UniRule"/>
</dbReference>
<keyword evidence="9" id="KW-0808">Transferase</keyword>
<organism evidence="9 10">
    <name type="scientific">Lujinxingia litoralis</name>
    <dbReference type="NCBI Taxonomy" id="2211119"/>
    <lineage>
        <taxon>Bacteria</taxon>
        <taxon>Deltaproteobacteria</taxon>
        <taxon>Bradymonadales</taxon>
        <taxon>Lujinxingiaceae</taxon>
        <taxon>Lujinxingia</taxon>
    </lineage>
</organism>
<accession>A0A328C9G8</accession>
<reference evidence="9 10" key="1">
    <citation type="submission" date="2018-05" db="EMBL/GenBank/DDBJ databases">
        <title>Lujinxingia marina gen. nov. sp. nov., a new facultative anaerobic member of the class Deltaproteobacteria, and proposal of Lujinxingaceae fam. nov.</title>
        <authorList>
            <person name="Li C.-M."/>
        </authorList>
    </citation>
    <scope>NUCLEOTIDE SEQUENCE [LARGE SCALE GENOMIC DNA]</scope>
    <source>
        <strain evidence="9 10">B210</strain>
    </source>
</reference>
<dbReference type="Pfam" id="PF01425">
    <property type="entry name" value="Amidase"/>
    <property type="match status" value="1"/>
</dbReference>
<feature type="active site" description="Charge relay system" evidence="7">
    <location>
        <position position="138"/>
    </location>
</feature>
<evidence type="ECO:0000256" key="5">
    <source>
        <dbReference type="ARBA" id="ARBA00022917"/>
    </source>
</evidence>
<gene>
    <name evidence="7" type="primary">gatA</name>
    <name evidence="9" type="ORF">DL240_07450</name>
</gene>
<feature type="domain" description="Amidase" evidence="8">
    <location>
        <begin position="49"/>
        <end position="448"/>
    </location>
</feature>
<keyword evidence="5 7" id="KW-0648">Protein biosynthesis</keyword>
<dbReference type="GO" id="GO:0050567">
    <property type="term" value="F:glutaminyl-tRNA synthase (glutamine-hydrolyzing) activity"/>
    <property type="evidence" value="ECO:0007669"/>
    <property type="project" value="UniProtKB-UniRule"/>
</dbReference>
<evidence type="ECO:0000256" key="1">
    <source>
        <dbReference type="ARBA" id="ARBA00008069"/>
    </source>
</evidence>
<dbReference type="PANTHER" id="PTHR11895:SF7">
    <property type="entry name" value="GLUTAMYL-TRNA(GLN) AMIDOTRANSFERASE SUBUNIT A, MITOCHONDRIAL"/>
    <property type="match status" value="1"/>
</dbReference>
<comment type="similarity">
    <text evidence="1 7">Belongs to the amidase family. GatA subfamily.</text>
</comment>
<dbReference type="AlphaFoldDB" id="A0A328C9G8"/>
<proteinExistence type="inferred from homology"/>
<comment type="catalytic activity">
    <reaction evidence="6 7">
        <text>L-glutamyl-tRNA(Gln) + L-glutamine + ATP + H2O = L-glutaminyl-tRNA(Gln) + L-glutamate + ADP + phosphate + H(+)</text>
        <dbReference type="Rhea" id="RHEA:17521"/>
        <dbReference type="Rhea" id="RHEA-COMP:9681"/>
        <dbReference type="Rhea" id="RHEA-COMP:9684"/>
        <dbReference type="ChEBI" id="CHEBI:15377"/>
        <dbReference type="ChEBI" id="CHEBI:15378"/>
        <dbReference type="ChEBI" id="CHEBI:29985"/>
        <dbReference type="ChEBI" id="CHEBI:30616"/>
        <dbReference type="ChEBI" id="CHEBI:43474"/>
        <dbReference type="ChEBI" id="CHEBI:58359"/>
        <dbReference type="ChEBI" id="CHEBI:78520"/>
        <dbReference type="ChEBI" id="CHEBI:78521"/>
        <dbReference type="ChEBI" id="CHEBI:456216"/>
        <dbReference type="EC" id="6.3.5.7"/>
    </reaction>
</comment>
<dbReference type="HAMAP" id="MF_00120">
    <property type="entry name" value="GatA"/>
    <property type="match status" value="1"/>
</dbReference>
<dbReference type="Proteomes" id="UP000249169">
    <property type="component" value="Unassembled WGS sequence"/>
</dbReference>
<evidence type="ECO:0000259" key="8">
    <source>
        <dbReference type="Pfam" id="PF01425"/>
    </source>
</evidence>
<evidence type="ECO:0000256" key="3">
    <source>
        <dbReference type="ARBA" id="ARBA00022741"/>
    </source>
</evidence>
<dbReference type="InterPro" id="IPR023631">
    <property type="entry name" value="Amidase_dom"/>
</dbReference>
<feature type="active site" description="Charge relay system" evidence="7">
    <location>
        <position position="63"/>
    </location>
</feature>
<keyword evidence="10" id="KW-1185">Reference proteome</keyword>
<dbReference type="SUPFAM" id="SSF75304">
    <property type="entry name" value="Amidase signature (AS) enzymes"/>
    <property type="match status" value="1"/>
</dbReference>
<keyword evidence="2 7" id="KW-0436">Ligase</keyword>
<protein>
    <recommendedName>
        <fullName evidence="7">Glutamyl-tRNA(Gln) amidotransferase subunit A</fullName>
        <shortName evidence="7">Glu-ADT subunit A</shortName>
        <ecNumber evidence="7">6.3.5.7</ecNumber>
    </recommendedName>
</protein>
<dbReference type="RefSeq" id="WP_111729230.1">
    <property type="nucleotide sequence ID" value="NZ_QHKO01000002.1"/>
</dbReference>
<evidence type="ECO:0000313" key="10">
    <source>
        <dbReference type="Proteomes" id="UP000249169"/>
    </source>
</evidence>
<name>A0A328C9G8_9DELT</name>
<dbReference type="InterPro" id="IPR036928">
    <property type="entry name" value="AS_sf"/>
</dbReference>
<sequence>MTAPRTFDQWRALPAPCAHFFAQARHDPLGALLASADPATFPRVSPAPGEPAPPLQGLPIGIKDNLCTADLPTTAGSRHLEGFQPPFDATCVARLRRAGACIVAKTNLDEFAMGDTGRLSAFKPTRHPHSADHSPGGSSSGSAAAVAAGWLPAALGSDTGGSLRLPASFCGIVGFKPTYGMLSRHGLIALASSLDHVGLLTHSVADAALLFELLAGLDPLDPTSLPPGPPAPAPAGPALRLGIPTEFIAHATLHPSIARAFEQLLDRLRQAGHTLVDVASPHLELATPAYIALATAEAASNMARFDGLRFGRRAPITAADTPASFDDLARQTRTLLLGPEVRRRILTGTYLLAGDAPHLRRARQARALIHTELTAALTRVDALLTPTSPELPPRQDAPLTHDHRRDRFTIPANLAGLPALSLPLGHTEQRLSFGLQLIGAHRGDRHLLAIARTLEDLIDARPLPASPASPAPGR</sequence>
<dbReference type="GO" id="GO:0016740">
    <property type="term" value="F:transferase activity"/>
    <property type="evidence" value="ECO:0007669"/>
    <property type="project" value="UniProtKB-KW"/>
</dbReference>
<dbReference type="InterPro" id="IPR000120">
    <property type="entry name" value="Amidase"/>
</dbReference>
<evidence type="ECO:0000256" key="4">
    <source>
        <dbReference type="ARBA" id="ARBA00022840"/>
    </source>
</evidence>
<dbReference type="Gene3D" id="3.90.1300.10">
    <property type="entry name" value="Amidase signature (AS) domain"/>
    <property type="match status" value="1"/>
</dbReference>
<dbReference type="InterPro" id="IPR004412">
    <property type="entry name" value="GatA"/>
</dbReference>
<dbReference type="GO" id="GO:0005524">
    <property type="term" value="F:ATP binding"/>
    <property type="evidence" value="ECO:0007669"/>
    <property type="project" value="UniProtKB-KW"/>
</dbReference>
<evidence type="ECO:0000256" key="2">
    <source>
        <dbReference type="ARBA" id="ARBA00022598"/>
    </source>
</evidence>
<comment type="subunit">
    <text evidence="7">Heterotrimer of A, B and C subunits.</text>
</comment>
<dbReference type="InterPro" id="IPR020556">
    <property type="entry name" value="Amidase_CS"/>
</dbReference>
<dbReference type="PROSITE" id="PS00571">
    <property type="entry name" value="AMIDASES"/>
    <property type="match status" value="1"/>
</dbReference>
<evidence type="ECO:0000256" key="6">
    <source>
        <dbReference type="ARBA" id="ARBA00047407"/>
    </source>
</evidence>
<keyword evidence="3 7" id="KW-0547">Nucleotide-binding</keyword>
<comment type="function">
    <text evidence="7">Allows the formation of correctly charged Gln-tRNA(Gln) through the transamidation of misacylated Glu-tRNA(Gln) in organisms which lack glutaminyl-tRNA synthetase. The reaction takes place in the presence of glutamine and ATP through an activated gamma-phospho-Glu-tRNA(Gln).</text>
</comment>
<dbReference type="PANTHER" id="PTHR11895">
    <property type="entry name" value="TRANSAMIDASE"/>
    <property type="match status" value="1"/>
</dbReference>
<feature type="active site" description="Acyl-ester intermediate" evidence="7">
    <location>
        <position position="162"/>
    </location>
</feature>
<dbReference type="EC" id="6.3.5.7" evidence="7"/>
<comment type="caution">
    <text evidence="9">The sequence shown here is derived from an EMBL/GenBank/DDBJ whole genome shotgun (WGS) entry which is preliminary data.</text>
</comment>
<evidence type="ECO:0000256" key="7">
    <source>
        <dbReference type="HAMAP-Rule" id="MF_00120"/>
    </source>
</evidence>
<dbReference type="EMBL" id="QHKO01000002">
    <property type="protein sequence ID" value="RAL23976.1"/>
    <property type="molecule type" value="Genomic_DNA"/>
</dbReference>